<sequence length="83" mass="9426">MSFGEFDPVVFTIAIGYLILTIFLSYKLQRPDFVSLAISIARSGIRFPCRFIKDVYGICLSKTERICVKEITECEGCCEDCLE</sequence>
<evidence type="ECO:0000313" key="2">
    <source>
        <dbReference type="EMBL" id="HEH35558.1"/>
    </source>
</evidence>
<organism evidence="2">
    <name type="scientific">Archaeoglobus fulgidus</name>
    <dbReference type="NCBI Taxonomy" id="2234"/>
    <lineage>
        <taxon>Archaea</taxon>
        <taxon>Methanobacteriati</taxon>
        <taxon>Methanobacteriota</taxon>
        <taxon>Archaeoglobi</taxon>
        <taxon>Archaeoglobales</taxon>
        <taxon>Archaeoglobaceae</taxon>
        <taxon>Archaeoglobus</taxon>
    </lineage>
</organism>
<protein>
    <submittedName>
        <fullName evidence="2">Uncharacterized protein</fullName>
    </submittedName>
</protein>
<evidence type="ECO:0000256" key="1">
    <source>
        <dbReference type="SAM" id="Phobius"/>
    </source>
</evidence>
<name>A0A7J2TJL5_ARCFL</name>
<reference evidence="2" key="1">
    <citation type="journal article" date="2020" name="mSystems">
        <title>Genome- and Community-Level Interaction Insights into Carbon Utilization and Element Cycling Functions of Hydrothermarchaeota in Hydrothermal Sediment.</title>
        <authorList>
            <person name="Zhou Z."/>
            <person name="Liu Y."/>
            <person name="Xu W."/>
            <person name="Pan J."/>
            <person name="Luo Z.H."/>
            <person name="Li M."/>
        </authorList>
    </citation>
    <scope>NUCLEOTIDE SEQUENCE [LARGE SCALE GENOMIC DNA]</scope>
    <source>
        <strain evidence="2">SpSt-26</strain>
    </source>
</reference>
<dbReference type="EMBL" id="DSLA01000084">
    <property type="protein sequence ID" value="HEH35558.1"/>
    <property type="molecule type" value="Genomic_DNA"/>
</dbReference>
<comment type="caution">
    <text evidence="2">The sequence shown here is derived from an EMBL/GenBank/DDBJ whole genome shotgun (WGS) entry which is preliminary data.</text>
</comment>
<proteinExistence type="predicted"/>
<gene>
    <name evidence="2" type="ORF">ENP88_05320</name>
</gene>
<dbReference type="AlphaFoldDB" id="A0A7J2TJL5"/>
<accession>A0A7J2TJL5</accession>
<keyword evidence="1" id="KW-0472">Membrane</keyword>
<feature type="transmembrane region" description="Helical" evidence="1">
    <location>
        <begin position="6"/>
        <end position="26"/>
    </location>
</feature>
<keyword evidence="1" id="KW-1133">Transmembrane helix</keyword>
<keyword evidence="1" id="KW-0812">Transmembrane</keyword>